<evidence type="ECO:0000313" key="2">
    <source>
        <dbReference type="Proteomes" id="UP000298030"/>
    </source>
</evidence>
<keyword evidence="2" id="KW-1185">Reference proteome</keyword>
<accession>A0A4Y7TD07</accession>
<name>A0A4Y7TD07_COPMI</name>
<dbReference type="AlphaFoldDB" id="A0A4Y7TD07"/>
<dbReference type="Proteomes" id="UP000298030">
    <property type="component" value="Unassembled WGS sequence"/>
</dbReference>
<evidence type="ECO:0008006" key="3">
    <source>
        <dbReference type="Google" id="ProtNLM"/>
    </source>
</evidence>
<protein>
    <recommendedName>
        <fullName evidence="3">F-box domain-containing protein</fullName>
    </recommendedName>
</protein>
<comment type="caution">
    <text evidence="1">The sequence shown here is derived from an EMBL/GenBank/DDBJ whole genome shotgun (WGS) entry which is preliminary data.</text>
</comment>
<proteinExistence type="predicted"/>
<reference evidence="1 2" key="1">
    <citation type="journal article" date="2019" name="Nat. Ecol. Evol.">
        <title>Megaphylogeny resolves global patterns of mushroom evolution.</title>
        <authorList>
            <person name="Varga T."/>
            <person name="Krizsan K."/>
            <person name="Foldi C."/>
            <person name="Dima B."/>
            <person name="Sanchez-Garcia M."/>
            <person name="Sanchez-Ramirez S."/>
            <person name="Szollosi G.J."/>
            <person name="Szarkandi J.G."/>
            <person name="Papp V."/>
            <person name="Albert L."/>
            <person name="Andreopoulos W."/>
            <person name="Angelini C."/>
            <person name="Antonin V."/>
            <person name="Barry K.W."/>
            <person name="Bougher N.L."/>
            <person name="Buchanan P."/>
            <person name="Buyck B."/>
            <person name="Bense V."/>
            <person name="Catcheside P."/>
            <person name="Chovatia M."/>
            <person name="Cooper J."/>
            <person name="Damon W."/>
            <person name="Desjardin D."/>
            <person name="Finy P."/>
            <person name="Geml J."/>
            <person name="Haridas S."/>
            <person name="Hughes K."/>
            <person name="Justo A."/>
            <person name="Karasinski D."/>
            <person name="Kautmanova I."/>
            <person name="Kiss B."/>
            <person name="Kocsube S."/>
            <person name="Kotiranta H."/>
            <person name="LaButti K.M."/>
            <person name="Lechner B.E."/>
            <person name="Liimatainen K."/>
            <person name="Lipzen A."/>
            <person name="Lukacs Z."/>
            <person name="Mihaltcheva S."/>
            <person name="Morgado L.N."/>
            <person name="Niskanen T."/>
            <person name="Noordeloos M.E."/>
            <person name="Ohm R.A."/>
            <person name="Ortiz-Santana B."/>
            <person name="Ovrebo C."/>
            <person name="Racz N."/>
            <person name="Riley R."/>
            <person name="Savchenko A."/>
            <person name="Shiryaev A."/>
            <person name="Soop K."/>
            <person name="Spirin V."/>
            <person name="Szebenyi C."/>
            <person name="Tomsovsky M."/>
            <person name="Tulloss R.E."/>
            <person name="Uehling J."/>
            <person name="Grigoriev I.V."/>
            <person name="Vagvolgyi C."/>
            <person name="Papp T."/>
            <person name="Martin F.M."/>
            <person name="Miettinen O."/>
            <person name="Hibbett D.S."/>
            <person name="Nagy L.G."/>
        </authorList>
    </citation>
    <scope>NUCLEOTIDE SEQUENCE [LARGE SCALE GENOMIC DNA]</scope>
    <source>
        <strain evidence="1 2">FP101781</strain>
    </source>
</reference>
<gene>
    <name evidence="1" type="ORF">FA13DRAFT_1790900</name>
</gene>
<sequence length="233" mass="26267">MNELIITRSQRTHRYPTDGFISRLTIDGIVLIEDLLEPSRCGSLLLALSRVMSLEICLLAECAWMFRDPFTLDTFFAAIQRMGLLQRLTIEGFSLHAPYAPPLLPICLFQSPIPIDSLTIHDTHGASLHFLLDCFEPEDTILDSCWFITNLPECDRLTLRQIQSFAGFADVLVGWDGDELVIDSCSFLDERFIGELEMIVAVTGEPLWQDVDVELRGHGDATSRNIQELQGSH</sequence>
<organism evidence="1 2">
    <name type="scientific">Coprinellus micaceus</name>
    <name type="common">Glistening ink-cap mushroom</name>
    <name type="synonym">Coprinus micaceus</name>
    <dbReference type="NCBI Taxonomy" id="71717"/>
    <lineage>
        <taxon>Eukaryota</taxon>
        <taxon>Fungi</taxon>
        <taxon>Dikarya</taxon>
        <taxon>Basidiomycota</taxon>
        <taxon>Agaricomycotina</taxon>
        <taxon>Agaricomycetes</taxon>
        <taxon>Agaricomycetidae</taxon>
        <taxon>Agaricales</taxon>
        <taxon>Agaricineae</taxon>
        <taxon>Psathyrellaceae</taxon>
        <taxon>Coprinellus</taxon>
    </lineage>
</organism>
<dbReference type="EMBL" id="QPFP01000016">
    <property type="protein sequence ID" value="TEB32053.1"/>
    <property type="molecule type" value="Genomic_DNA"/>
</dbReference>
<evidence type="ECO:0000313" key="1">
    <source>
        <dbReference type="EMBL" id="TEB32053.1"/>
    </source>
</evidence>